<proteinExistence type="predicted"/>
<dbReference type="InterPro" id="IPR052519">
    <property type="entry name" value="Euk-type_GlcNAc_Kinase"/>
</dbReference>
<name>A0A917ZSK1_9ACTN</name>
<reference evidence="3" key="2">
    <citation type="submission" date="2020-09" db="EMBL/GenBank/DDBJ databases">
        <authorList>
            <person name="Sun Q."/>
            <person name="Zhou Y."/>
        </authorList>
    </citation>
    <scope>NUCLEOTIDE SEQUENCE</scope>
    <source>
        <strain evidence="3">CGMCC 4.7201</strain>
    </source>
</reference>
<feature type="region of interest" description="Disordered" evidence="1">
    <location>
        <begin position="313"/>
        <end position="340"/>
    </location>
</feature>
<comment type="caution">
    <text evidence="3">The sequence shown here is derived from an EMBL/GenBank/DDBJ whole genome shotgun (WGS) entry which is preliminary data.</text>
</comment>
<keyword evidence="4" id="KW-1185">Reference proteome</keyword>
<dbReference type="EMBL" id="BMMS01000017">
    <property type="protein sequence ID" value="GGO91687.1"/>
    <property type="molecule type" value="Genomic_DNA"/>
</dbReference>
<keyword evidence="3" id="KW-0808">Transferase</keyword>
<sequence>MILGVDGGNSKTDVVCADTSGRLLARRRGGPFRPQVDGIAPALGALEVLLRETMAEAGLDSRPVGRLSAFLAGADLPSEEAELSDAVAARGWAEHSHVANDCFALLHAGSTRGWGVAVVCGTGINCVAVAPDGATARFPALGAISGDWGGGADLGAEVLWHAVRDEDGRGPRTALGPKVAAHFGTSTVAQVTEALHTGRFERSRLSSLTLLLFASCAEGDPVARAILDRQADEVTAMALTALRRLGLTDTDAEVFLGGGVLAARDPYLTRRIEDGLALGAPRVRPRVVTLPPVAGAAMHALAGAGADVGAQDRLRSRFEVPEEQEADIRPEYARGTGPRP</sequence>
<dbReference type="InterPro" id="IPR002731">
    <property type="entry name" value="ATPase_BadF"/>
</dbReference>
<organism evidence="3 4">
    <name type="scientific">Wenjunlia tyrosinilytica</name>
    <dbReference type="NCBI Taxonomy" id="1544741"/>
    <lineage>
        <taxon>Bacteria</taxon>
        <taxon>Bacillati</taxon>
        <taxon>Actinomycetota</taxon>
        <taxon>Actinomycetes</taxon>
        <taxon>Kitasatosporales</taxon>
        <taxon>Streptomycetaceae</taxon>
        <taxon>Wenjunlia</taxon>
    </lineage>
</organism>
<dbReference type="Gene3D" id="3.30.420.40">
    <property type="match status" value="2"/>
</dbReference>
<dbReference type="AlphaFoldDB" id="A0A917ZSK1"/>
<evidence type="ECO:0000256" key="1">
    <source>
        <dbReference type="SAM" id="MobiDB-lite"/>
    </source>
</evidence>
<evidence type="ECO:0000313" key="3">
    <source>
        <dbReference type="EMBL" id="GGO91687.1"/>
    </source>
</evidence>
<dbReference type="Pfam" id="PF01869">
    <property type="entry name" value="BcrAD_BadFG"/>
    <property type="match status" value="1"/>
</dbReference>
<keyword evidence="3" id="KW-0418">Kinase</keyword>
<reference evidence="3" key="1">
    <citation type="journal article" date="2014" name="Int. J. Syst. Evol. Microbiol.">
        <title>Complete genome sequence of Corynebacterium casei LMG S-19264T (=DSM 44701T), isolated from a smear-ripened cheese.</title>
        <authorList>
            <consortium name="US DOE Joint Genome Institute (JGI-PGF)"/>
            <person name="Walter F."/>
            <person name="Albersmeier A."/>
            <person name="Kalinowski J."/>
            <person name="Ruckert C."/>
        </authorList>
    </citation>
    <scope>NUCLEOTIDE SEQUENCE</scope>
    <source>
        <strain evidence="3">CGMCC 4.7201</strain>
    </source>
</reference>
<evidence type="ECO:0000313" key="4">
    <source>
        <dbReference type="Proteomes" id="UP000641932"/>
    </source>
</evidence>
<feature type="domain" description="ATPase BadF/BadG/BcrA/BcrD type" evidence="2">
    <location>
        <begin position="3"/>
        <end position="264"/>
    </location>
</feature>
<dbReference type="PANTHER" id="PTHR43190">
    <property type="entry name" value="N-ACETYL-D-GLUCOSAMINE KINASE"/>
    <property type="match status" value="1"/>
</dbReference>
<dbReference type="SUPFAM" id="SSF53067">
    <property type="entry name" value="Actin-like ATPase domain"/>
    <property type="match status" value="2"/>
</dbReference>
<gene>
    <name evidence="3" type="ORF">GCM10012280_40140</name>
</gene>
<dbReference type="GO" id="GO:0016301">
    <property type="term" value="F:kinase activity"/>
    <property type="evidence" value="ECO:0007669"/>
    <property type="project" value="UniProtKB-KW"/>
</dbReference>
<dbReference type="InterPro" id="IPR043129">
    <property type="entry name" value="ATPase_NBD"/>
</dbReference>
<evidence type="ECO:0000259" key="2">
    <source>
        <dbReference type="Pfam" id="PF01869"/>
    </source>
</evidence>
<accession>A0A917ZSK1</accession>
<dbReference type="PANTHER" id="PTHR43190:SF3">
    <property type="entry name" value="N-ACETYL-D-GLUCOSAMINE KINASE"/>
    <property type="match status" value="1"/>
</dbReference>
<feature type="compositionally biased region" description="Basic and acidic residues" evidence="1">
    <location>
        <begin position="313"/>
        <end position="332"/>
    </location>
</feature>
<protein>
    <submittedName>
        <fullName evidence="3">Kinase</fullName>
    </submittedName>
</protein>
<dbReference type="Proteomes" id="UP000641932">
    <property type="component" value="Unassembled WGS sequence"/>
</dbReference>